<dbReference type="InterPro" id="IPR011006">
    <property type="entry name" value="CheY-like_superfamily"/>
</dbReference>
<dbReference type="Pfam" id="PF13185">
    <property type="entry name" value="GAF_2"/>
    <property type="match status" value="1"/>
</dbReference>
<dbReference type="InterPro" id="IPR013656">
    <property type="entry name" value="PAS_4"/>
</dbReference>
<reference evidence="13 14" key="1">
    <citation type="submission" date="2024-08" db="EMBL/GenBank/DDBJ databases">
        <title>Halobellus sp. MBLA0158 whole genome sequence.</title>
        <authorList>
            <person name="Hwang C.Y."/>
            <person name="Cho E.-S."/>
            <person name="Seo M.-J."/>
        </authorList>
    </citation>
    <scope>NUCLEOTIDE SEQUENCE [LARGE SCALE GENOMIC DNA]</scope>
    <source>
        <strain evidence="13 14">MBLA0158</strain>
    </source>
</reference>
<dbReference type="NCBIfam" id="TIGR00229">
    <property type="entry name" value="sensory_box"/>
    <property type="match status" value="1"/>
</dbReference>
<dbReference type="SMART" id="SM00065">
    <property type="entry name" value="GAF"/>
    <property type="match status" value="1"/>
</dbReference>
<evidence type="ECO:0000256" key="2">
    <source>
        <dbReference type="ARBA" id="ARBA00012438"/>
    </source>
</evidence>
<dbReference type="PROSITE" id="PS50109">
    <property type="entry name" value="HIS_KIN"/>
    <property type="match status" value="1"/>
</dbReference>
<dbReference type="Gene3D" id="1.10.287.130">
    <property type="match status" value="1"/>
</dbReference>
<feature type="modified residue" description="4-aspartylphosphate" evidence="7">
    <location>
        <position position="70"/>
    </location>
</feature>
<evidence type="ECO:0000313" key="14">
    <source>
        <dbReference type="Proteomes" id="UP001570511"/>
    </source>
</evidence>
<dbReference type="EC" id="2.7.13.3" evidence="2"/>
<name>A0ABD5MC25_9EURY</name>
<dbReference type="InterPro" id="IPR003594">
    <property type="entry name" value="HATPase_dom"/>
</dbReference>
<dbReference type="SUPFAM" id="SSF47384">
    <property type="entry name" value="Homodimeric domain of signal transducing histidine kinase"/>
    <property type="match status" value="1"/>
</dbReference>
<dbReference type="Pfam" id="PF08448">
    <property type="entry name" value="PAS_4"/>
    <property type="match status" value="2"/>
</dbReference>
<dbReference type="CDD" id="cd00130">
    <property type="entry name" value="PAS"/>
    <property type="match status" value="1"/>
</dbReference>
<evidence type="ECO:0000259" key="9">
    <source>
        <dbReference type="PROSITE" id="PS50109"/>
    </source>
</evidence>
<dbReference type="Gene3D" id="3.30.450.40">
    <property type="match status" value="1"/>
</dbReference>
<dbReference type="InterPro" id="IPR029016">
    <property type="entry name" value="GAF-like_dom_sf"/>
</dbReference>
<dbReference type="InterPro" id="IPR004358">
    <property type="entry name" value="Sig_transdc_His_kin-like_C"/>
</dbReference>
<dbReference type="CDD" id="cd00075">
    <property type="entry name" value="HATPase"/>
    <property type="match status" value="1"/>
</dbReference>
<dbReference type="SMART" id="SM00448">
    <property type="entry name" value="REC"/>
    <property type="match status" value="1"/>
</dbReference>
<dbReference type="InterPro" id="IPR001610">
    <property type="entry name" value="PAC"/>
</dbReference>
<gene>
    <name evidence="13" type="ORF">OS889_10695</name>
</gene>
<feature type="coiled-coil region" evidence="8">
    <location>
        <begin position="127"/>
        <end position="154"/>
    </location>
</feature>
<dbReference type="SUPFAM" id="SSF55785">
    <property type="entry name" value="PYP-like sensor domain (PAS domain)"/>
    <property type="match status" value="2"/>
</dbReference>
<dbReference type="RefSeq" id="WP_372389760.1">
    <property type="nucleotide sequence ID" value="NZ_JBGNYA010000001.1"/>
</dbReference>
<dbReference type="Proteomes" id="UP001570511">
    <property type="component" value="Unassembled WGS sequence"/>
</dbReference>
<keyword evidence="4" id="KW-0808">Transferase</keyword>
<evidence type="ECO:0000259" key="12">
    <source>
        <dbReference type="PROSITE" id="PS50113"/>
    </source>
</evidence>
<organism evidence="13 14">
    <name type="scientific">Halobellus rubicundus</name>
    <dbReference type="NCBI Taxonomy" id="2996466"/>
    <lineage>
        <taxon>Archaea</taxon>
        <taxon>Methanobacteriati</taxon>
        <taxon>Methanobacteriota</taxon>
        <taxon>Stenosarchaea group</taxon>
        <taxon>Halobacteria</taxon>
        <taxon>Halobacteriales</taxon>
        <taxon>Haloferacaceae</taxon>
        <taxon>Halobellus</taxon>
    </lineage>
</organism>
<dbReference type="Pfam" id="PF00072">
    <property type="entry name" value="Response_reg"/>
    <property type="match status" value="1"/>
</dbReference>
<dbReference type="GO" id="GO:0004673">
    <property type="term" value="F:protein histidine kinase activity"/>
    <property type="evidence" value="ECO:0007669"/>
    <property type="project" value="UniProtKB-EC"/>
</dbReference>
<evidence type="ECO:0000259" key="11">
    <source>
        <dbReference type="PROSITE" id="PS50112"/>
    </source>
</evidence>
<dbReference type="SMART" id="SM00091">
    <property type="entry name" value="PAS"/>
    <property type="match status" value="2"/>
</dbReference>
<feature type="domain" description="PAC" evidence="12">
    <location>
        <begin position="223"/>
        <end position="275"/>
    </location>
</feature>
<dbReference type="InterPro" id="IPR003661">
    <property type="entry name" value="HisK_dim/P_dom"/>
</dbReference>
<feature type="coiled-coil region" evidence="8">
    <location>
        <begin position="544"/>
        <end position="603"/>
    </location>
</feature>
<dbReference type="PANTHER" id="PTHR43711:SF1">
    <property type="entry name" value="HISTIDINE KINASE 1"/>
    <property type="match status" value="1"/>
</dbReference>
<dbReference type="InterPro" id="IPR000014">
    <property type="entry name" value="PAS"/>
</dbReference>
<dbReference type="InterPro" id="IPR001789">
    <property type="entry name" value="Sig_transdc_resp-reg_receiver"/>
</dbReference>
<dbReference type="InterPro" id="IPR050736">
    <property type="entry name" value="Sensor_HK_Regulatory"/>
</dbReference>
<proteinExistence type="predicted"/>
<dbReference type="EMBL" id="JBGNYA010000001">
    <property type="protein sequence ID" value="MFA1611467.1"/>
    <property type="molecule type" value="Genomic_DNA"/>
</dbReference>
<evidence type="ECO:0000313" key="13">
    <source>
        <dbReference type="EMBL" id="MFA1611467.1"/>
    </source>
</evidence>
<dbReference type="PROSITE" id="PS50110">
    <property type="entry name" value="RESPONSE_REGULATORY"/>
    <property type="match status" value="1"/>
</dbReference>
<feature type="domain" description="Response regulatory" evidence="10">
    <location>
        <begin position="19"/>
        <end position="135"/>
    </location>
</feature>
<protein>
    <recommendedName>
        <fullName evidence="2">histidine kinase</fullName>
        <ecNumber evidence="2">2.7.13.3</ecNumber>
    </recommendedName>
</protein>
<sequence>MTESGDPERPISDRHSEIRVLHVDDDPDFVDLTASFLTRINDSFSVYTSTNPETVLERVRGERLDCVVSDYEMPQMNGLELLERVRDLDEDVPFILFTGKGSEEIASKAISAGVTDYLQKEVGTEQYTVLANRIENAVEQNRSLEALAESQRRLSRFIDQSPLGTIEYDENFRIVRVNEAAGEITGYEPEELVGGTWLPIVPEEERRHVAEVERQLLSDRGGYQSVNEIVRKDGERRLCSWHNRVVTDEDGDVITIFSQFEDITEKRRQRRELERTNAIRSTLFETLPVGVLAEDADRNVLQVNDRLFELFEFSQSPEDVVGDDCERFAKRISGRFAEPERFVDRINEIIAEREPVWNEEVVFADGRALERSYRPIELPEGRGHLWVYHDVSERRKRERRLEALNETARELMRAETNERVAQIGVDAARSILDLDLNAIHLYDPDKGLDPVAATEGTYDVIGEPPTFSLDDSIAGRVFQEGEPSVVTDVHEDPDRHNEDTPIRSEVFFPLGDYGILLAGSKEPDAFDESELVLGEILSVNVVRALEQVERNERLRERERELTRQNARLEQFASVVSHDLRNPLNVAEGRLELAMEECDSEQLESVRNAHERMKSLVDDLLTLARKRDTEVDREPVRLDQFVRTCWANVDTGEAALEVETDRELAADESQLRQLFENLFRNAVEHGGADVTVTVGSVEGGFYVEDDGPGIPAEDRDEIFEYGFSTARNGTGFGLAIVQQCVEAHGWEIQPAEGEAGGARFEIYTD</sequence>
<evidence type="ECO:0000256" key="7">
    <source>
        <dbReference type="PROSITE-ProRule" id="PRU00169"/>
    </source>
</evidence>
<evidence type="ECO:0000259" key="10">
    <source>
        <dbReference type="PROSITE" id="PS50110"/>
    </source>
</evidence>
<evidence type="ECO:0000256" key="5">
    <source>
        <dbReference type="ARBA" id="ARBA00022777"/>
    </source>
</evidence>
<accession>A0ABD5MC25</accession>
<dbReference type="InterPro" id="IPR000700">
    <property type="entry name" value="PAS-assoc_C"/>
</dbReference>
<dbReference type="PRINTS" id="PR00344">
    <property type="entry name" value="BCTRLSENSOR"/>
</dbReference>
<dbReference type="Gene3D" id="3.30.450.20">
    <property type="entry name" value="PAS domain"/>
    <property type="match status" value="2"/>
</dbReference>
<keyword evidence="6" id="KW-0902">Two-component regulatory system</keyword>
<dbReference type="InterPro" id="IPR003018">
    <property type="entry name" value="GAF"/>
</dbReference>
<keyword evidence="8" id="KW-0175">Coiled coil</keyword>
<dbReference type="InterPro" id="IPR005467">
    <property type="entry name" value="His_kinase_dom"/>
</dbReference>
<dbReference type="PROSITE" id="PS50112">
    <property type="entry name" value="PAS"/>
    <property type="match status" value="1"/>
</dbReference>
<evidence type="ECO:0000256" key="6">
    <source>
        <dbReference type="ARBA" id="ARBA00023012"/>
    </source>
</evidence>
<dbReference type="InterPro" id="IPR035965">
    <property type="entry name" value="PAS-like_dom_sf"/>
</dbReference>
<dbReference type="PANTHER" id="PTHR43711">
    <property type="entry name" value="TWO-COMPONENT HISTIDINE KINASE"/>
    <property type="match status" value="1"/>
</dbReference>
<dbReference type="Gene3D" id="3.40.50.2300">
    <property type="match status" value="1"/>
</dbReference>
<dbReference type="SMART" id="SM00086">
    <property type="entry name" value="PAC"/>
    <property type="match status" value="1"/>
</dbReference>
<dbReference type="InterPro" id="IPR036890">
    <property type="entry name" value="HATPase_C_sf"/>
</dbReference>
<comment type="caution">
    <text evidence="13">The sequence shown here is derived from an EMBL/GenBank/DDBJ whole genome shotgun (WGS) entry which is preliminary data.</text>
</comment>
<feature type="domain" description="Histidine kinase" evidence="9">
    <location>
        <begin position="574"/>
        <end position="764"/>
    </location>
</feature>
<dbReference type="InterPro" id="IPR036097">
    <property type="entry name" value="HisK_dim/P_sf"/>
</dbReference>
<evidence type="ECO:0000256" key="3">
    <source>
        <dbReference type="ARBA" id="ARBA00022553"/>
    </source>
</evidence>
<evidence type="ECO:0000256" key="4">
    <source>
        <dbReference type="ARBA" id="ARBA00022679"/>
    </source>
</evidence>
<keyword evidence="3 7" id="KW-0597">Phosphoprotein</keyword>
<dbReference type="SMART" id="SM00387">
    <property type="entry name" value="HATPase_c"/>
    <property type="match status" value="1"/>
</dbReference>
<keyword evidence="5" id="KW-0418">Kinase</keyword>
<dbReference type="SUPFAM" id="SSF55781">
    <property type="entry name" value="GAF domain-like"/>
    <property type="match status" value="1"/>
</dbReference>
<dbReference type="CDD" id="cd00082">
    <property type="entry name" value="HisKA"/>
    <property type="match status" value="1"/>
</dbReference>
<dbReference type="PROSITE" id="PS50113">
    <property type="entry name" value="PAC"/>
    <property type="match status" value="1"/>
</dbReference>
<keyword evidence="14" id="KW-1185">Reference proteome</keyword>
<dbReference type="Pfam" id="PF02518">
    <property type="entry name" value="HATPase_c"/>
    <property type="match status" value="1"/>
</dbReference>
<evidence type="ECO:0000256" key="1">
    <source>
        <dbReference type="ARBA" id="ARBA00000085"/>
    </source>
</evidence>
<dbReference type="CDD" id="cd00156">
    <property type="entry name" value="REC"/>
    <property type="match status" value="1"/>
</dbReference>
<feature type="domain" description="PAS" evidence="11">
    <location>
        <begin position="150"/>
        <end position="220"/>
    </location>
</feature>
<comment type="catalytic activity">
    <reaction evidence="1">
        <text>ATP + protein L-histidine = ADP + protein N-phospho-L-histidine.</text>
        <dbReference type="EC" id="2.7.13.3"/>
    </reaction>
</comment>
<dbReference type="SUPFAM" id="SSF55874">
    <property type="entry name" value="ATPase domain of HSP90 chaperone/DNA topoisomerase II/histidine kinase"/>
    <property type="match status" value="1"/>
</dbReference>
<dbReference type="AlphaFoldDB" id="A0ABD5MC25"/>
<dbReference type="Gene3D" id="3.30.565.10">
    <property type="entry name" value="Histidine kinase-like ATPase, C-terminal domain"/>
    <property type="match status" value="1"/>
</dbReference>
<dbReference type="SMART" id="SM00388">
    <property type="entry name" value="HisKA"/>
    <property type="match status" value="1"/>
</dbReference>
<dbReference type="SUPFAM" id="SSF52172">
    <property type="entry name" value="CheY-like"/>
    <property type="match status" value="1"/>
</dbReference>
<evidence type="ECO:0000256" key="8">
    <source>
        <dbReference type="SAM" id="Coils"/>
    </source>
</evidence>
<dbReference type="GO" id="GO:0000160">
    <property type="term" value="P:phosphorelay signal transduction system"/>
    <property type="evidence" value="ECO:0007669"/>
    <property type="project" value="UniProtKB-KW"/>
</dbReference>
<dbReference type="Pfam" id="PF00512">
    <property type="entry name" value="HisKA"/>
    <property type="match status" value="1"/>
</dbReference>